<evidence type="ECO:0000313" key="1">
    <source>
        <dbReference type="EMBL" id="QQZ51540.1"/>
    </source>
</evidence>
<reference evidence="1" key="1">
    <citation type="submission" date="2021-01" db="EMBL/GenBank/DDBJ databases">
        <title>Genome sequence of Phenylobacterium sp. 20VBR1 isolated from a valley glaceir, Ny-Alesund, Svalbard.</title>
        <authorList>
            <person name="Thomas F.A."/>
            <person name="Krishnan K.P."/>
            <person name="Sinha R.K."/>
        </authorList>
    </citation>
    <scope>NUCLEOTIDE SEQUENCE</scope>
    <source>
        <strain evidence="1">20VBR1</strain>
    </source>
</reference>
<protein>
    <submittedName>
        <fullName evidence="1">Uncharacterized protein</fullName>
    </submittedName>
</protein>
<dbReference type="EMBL" id="CP068570">
    <property type="protein sequence ID" value="QQZ51540.1"/>
    <property type="molecule type" value="Genomic_DNA"/>
</dbReference>
<name>A0A974P6Y8_9CAUL</name>
<organism evidence="1">
    <name type="scientific">Phenylobacterium glaciei</name>
    <dbReference type="NCBI Taxonomy" id="2803784"/>
    <lineage>
        <taxon>Bacteria</taxon>
        <taxon>Pseudomonadati</taxon>
        <taxon>Pseudomonadota</taxon>
        <taxon>Alphaproteobacteria</taxon>
        <taxon>Caulobacterales</taxon>
        <taxon>Caulobacteraceae</taxon>
        <taxon>Phenylobacterium</taxon>
    </lineage>
</organism>
<dbReference type="AlphaFoldDB" id="A0A974P6Y8"/>
<gene>
    <name evidence="1" type="ORF">JKL49_11445</name>
</gene>
<proteinExistence type="predicted"/>
<sequence>MAWTTYDNNAVMIDIGETGREGFYCGPNCSSNRFEAMKIWYSGTRRRKGSTAGLVLDRASSNRFSSLQLQDTTGDGVMIDRGQDNSLMLGVQWQGQIDWMDARSPPLP</sequence>
<accession>A0A974P6Y8</accession>